<name>A0A915A5B6_PARUN</name>
<organism evidence="2 3">
    <name type="scientific">Parascaris univalens</name>
    <name type="common">Nematode worm</name>
    <dbReference type="NCBI Taxonomy" id="6257"/>
    <lineage>
        <taxon>Eukaryota</taxon>
        <taxon>Metazoa</taxon>
        <taxon>Ecdysozoa</taxon>
        <taxon>Nematoda</taxon>
        <taxon>Chromadorea</taxon>
        <taxon>Rhabditida</taxon>
        <taxon>Spirurina</taxon>
        <taxon>Ascaridomorpha</taxon>
        <taxon>Ascaridoidea</taxon>
        <taxon>Ascarididae</taxon>
        <taxon>Parascaris</taxon>
    </lineage>
</organism>
<dbReference type="Proteomes" id="UP000887569">
    <property type="component" value="Unplaced"/>
</dbReference>
<proteinExistence type="predicted"/>
<protein>
    <submittedName>
        <fullName evidence="3">Uncharacterized protein</fullName>
    </submittedName>
</protein>
<evidence type="ECO:0000313" key="3">
    <source>
        <dbReference type="WBParaSite" id="PgE363_g003_t01"/>
    </source>
</evidence>
<feature type="compositionally biased region" description="Polar residues" evidence="1">
    <location>
        <begin position="29"/>
        <end position="41"/>
    </location>
</feature>
<feature type="region of interest" description="Disordered" evidence="1">
    <location>
        <begin position="76"/>
        <end position="104"/>
    </location>
</feature>
<sequence>AGELGWAELILIIQEQTKISEAFERNTGTCSATRRNNSSYSPPEIISPLQTDRFSSTQGVWTCWSVTDIGQREETLLDPPRKSNGQPHITTTLHGVSQMERKAI</sequence>
<reference evidence="3" key="1">
    <citation type="submission" date="2022-11" db="UniProtKB">
        <authorList>
            <consortium name="WormBaseParasite"/>
        </authorList>
    </citation>
    <scope>IDENTIFICATION</scope>
</reference>
<dbReference type="AlphaFoldDB" id="A0A915A5B6"/>
<evidence type="ECO:0000256" key="1">
    <source>
        <dbReference type="SAM" id="MobiDB-lite"/>
    </source>
</evidence>
<dbReference type="WBParaSite" id="PgE363_g003_t01">
    <property type="protein sequence ID" value="PgE363_g003_t01"/>
    <property type="gene ID" value="PgE363_g003"/>
</dbReference>
<feature type="compositionally biased region" description="Polar residues" evidence="1">
    <location>
        <begin position="83"/>
        <end position="95"/>
    </location>
</feature>
<accession>A0A915A5B6</accession>
<keyword evidence="2" id="KW-1185">Reference proteome</keyword>
<feature type="region of interest" description="Disordered" evidence="1">
    <location>
        <begin position="29"/>
        <end position="48"/>
    </location>
</feature>
<evidence type="ECO:0000313" key="2">
    <source>
        <dbReference type="Proteomes" id="UP000887569"/>
    </source>
</evidence>